<proteinExistence type="predicted"/>
<keyword evidence="4" id="KW-1185">Reference proteome</keyword>
<keyword evidence="2" id="KW-1133">Transmembrane helix</keyword>
<dbReference type="Proteomes" id="UP000596247">
    <property type="component" value="Chromosome"/>
</dbReference>
<keyword evidence="2" id="KW-0472">Membrane</keyword>
<evidence type="ECO:0000256" key="2">
    <source>
        <dbReference type="SAM" id="Phobius"/>
    </source>
</evidence>
<protein>
    <submittedName>
        <fullName evidence="3">Uncharacterized protein</fullName>
    </submittedName>
</protein>
<keyword evidence="1" id="KW-0175">Coiled coil</keyword>
<evidence type="ECO:0000256" key="1">
    <source>
        <dbReference type="SAM" id="Coils"/>
    </source>
</evidence>
<dbReference type="EMBL" id="LR881104">
    <property type="protein sequence ID" value="CAD5236151.1"/>
    <property type="molecule type" value="Genomic_DNA"/>
</dbReference>
<name>A0A7R8MJK6_9CAUD</name>
<gene>
    <name evidence="3" type="ORF">LLCLJKAH_00162</name>
</gene>
<reference evidence="3 4" key="1">
    <citation type="submission" date="2020-09" db="EMBL/GenBank/DDBJ databases">
        <authorList>
            <person name="Jameson E."/>
        </authorList>
    </citation>
    <scope>NUCLEOTIDE SEQUENCE [LARGE SCALE GENOMIC DNA]</scope>
</reference>
<accession>A0A7R8MJK6</accession>
<evidence type="ECO:0000313" key="3">
    <source>
        <dbReference type="EMBL" id="CAD5236151.1"/>
    </source>
</evidence>
<keyword evidence="2" id="KW-0812">Transmembrane</keyword>
<feature type="coiled-coil region" evidence="1">
    <location>
        <begin position="58"/>
        <end position="85"/>
    </location>
</feature>
<organism evidence="3 4">
    <name type="scientific">Klebsiella phage vB_KvM-Eowyn</name>
    <dbReference type="NCBI Taxonomy" id="2762819"/>
    <lineage>
        <taxon>Viruses</taxon>
        <taxon>Duplodnaviria</taxon>
        <taxon>Heunggongvirae</taxon>
        <taxon>Uroviricota</taxon>
        <taxon>Caudoviricetes</taxon>
        <taxon>Chimalliviridae</taxon>
        <taxon>Eowynvirus</taxon>
        <taxon>Eowynvirus eowyn</taxon>
    </lineage>
</organism>
<evidence type="ECO:0000313" key="4">
    <source>
        <dbReference type="Proteomes" id="UP000596247"/>
    </source>
</evidence>
<sequence length="136" mass="15041">MSSIESALNTYGVWIKGILWVASIVLAGWLGHHMTALSYELDQTKSQLSTVSNNYTEYQQLVKERDDLKDKYINAKADLDKLQQDKQNDLTNKTQQLLDTLRSPNSVYAKADCGEAGSYPTVFGTSFGATDAAPSK</sequence>
<feature type="transmembrane region" description="Helical" evidence="2">
    <location>
        <begin position="12"/>
        <end position="31"/>
    </location>
</feature>